<dbReference type="Proteomes" id="UP000278807">
    <property type="component" value="Unassembled WGS sequence"/>
</dbReference>
<reference evidence="3" key="1">
    <citation type="submission" date="2017-02" db="UniProtKB">
        <authorList>
            <consortium name="WormBaseParasite"/>
        </authorList>
    </citation>
    <scope>IDENTIFICATION</scope>
</reference>
<dbReference type="WBParaSite" id="HNAJ_0000542001-mRNA-1">
    <property type="protein sequence ID" value="HNAJ_0000542001-mRNA-1"/>
    <property type="gene ID" value="HNAJ_0000542001"/>
</dbReference>
<organism evidence="3">
    <name type="scientific">Rodentolepis nana</name>
    <name type="common">Dwarf tapeworm</name>
    <name type="synonym">Hymenolepis nana</name>
    <dbReference type="NCBI Taxonomy" id="102285"/>
    <lineage>
        <taxon>Eukaryota</taxon>
        <taxon>Metazoa</taxon>
        <taxon>Spiralia</taxon>
        <taxon>Lophotrochozoa</taxon>
        <taxon>Platyhelminthes</taxon>
        <taxon>Cestoda</taxon>
        <taxon>Eucestoda</taxon>
        <taxon>Cyclophyllidea</taxon>
        <taxon>Hymenolepididae</taxon>
        <taxon>Rodentolepis</taxon>
    </lineage>
</organism>
<proteinExistence type="predicted"/>
<evidence type="ECO:0000313" key="3">
    <source>
        <dbReference type="WBParaSite" id="HNAJ_0000542001-mRNA-1"/>
    </source>
</evidence>
<sequence length="99" mass="10950">MNLSKDVRFASKMACLRTADCRLQVWLALGQLIVVSRLLRLCSSSLISSFAKGVLSSPGFYVFRSSRSDAFVAKGVPLSFQFLKVREGRPDFFSVPQGV</sequence>
<gene>
    <name evidence="1" type="ORF">HNAJ_LOCUS5418</name>
</gene>
<reference evidence="1 2" key="2">
    <citation type="submission" date="2018-11" db="EMBL/GenBank/DDBJ databases">
        <authorList>
            <consortium name="Pathogen Informatics"/>
        </authorList>
    </citation>
    <scope>NUCLEOTIDE SEQUENCE [LARGE SCALE GENOMIC DNA]</scope>
</reference>
<evidence type="ECO:0000313" key="1">
    <source>
        <dbReference type="EMBL" id="VDO01278.1"/>
    </source>
</evidence>
<dbReference type="AlphaFoldDB" id="A0A0R3TED1"/>
<name>A0A0R3TED1_RODNA</name>
<evidence type="ECO:0000313" key="2">
    <source>
        <dbReference type="Proteomes" id="UP000278807"/>
    </source>
</evidence>
<protein>
    <submittedName>
        <fullName evidence="3">Secreted protein</fullName>
    </submittedName>
</protein>
<dbReference type="EMBL" id="UZAE01004611">
    <property type="protein sequence ID" value="VDO01278.1"/>
    <property type="molecule type" value="Genomic_DNA"/>
</dbReference>
<accession>A0A0R3TED1</accession>
<keyword evidence="2" id="KW-1185">Reference proteome</keyword>